<evidence type="ECO:0000259" key="7">
    <source>
        <dbReference type="Pfam" id="PF13086"/>
    </source>
</evidence>
<evidence type="ECO:0000256" key="3">
    <source>
        <dbReference type="ARBA" id="ARBA00022801"/>
    </source>
</evidence>
<keyword evidence="3" id="KW-0378">Hydrolase</keyword>
<organism evidence="9 10">
    <name type="scientific">Desulforamulus profundi</name>
    <dbReference type="NCBI Taxonomy" id="1383067"/>
    <lineage>
        <taxon>Bacteria</taxon>
        <taxon>Bacillati</taxon>
        <taxon>Bacillota</taxon>
        <taxon>Clostridia</taxon>
        <taxon>Eubacteriales</taxon>
        <taxon>Peptococcaceae</taxon>
        <taxon>Desulforamulus</taxon>
    </lineage>
</organism>
<evidence type="ECO:0000259" key="8">
    <source>
        <dbReference type="Pfam" id="PF13087"/>
    </source>
</evidence>
<keyword evidence="6" id="KW-0175">Coiled coil</keyword>
<dbReference type="SUPFAM" id="SSF52540">
    <property type="entry name" value="P-loop containing nucleoside triphosphate hydrolases"/>
    <property type="match status" value="1"/>
</dbReference>
<evidence type="ECO:0000256" key="6">
    <source>
        <dbReference type="SAM" id="Coils"/>
    </source>
</evidence>
<gene>
    <name evidence="9" type="ORF">P378_09415</name>
</gene>
<accession>A0A2C6MFN6</accession>
<dbReference type="Gene3D" id="3.40.50.300">
    <property type="entry name" value="P-loop containing nucleotide triphosphate hydrolases"/>
    <property type="match status" value="2"/>
</dbReference>
<dbReference type="InterPro" id="IPR050534">
    <property type="entry name" value="Coronavir_polyprotein_1ab"/>
</dbReference>
<feature type="domain" description="DNA2/NAM7 helicase helicase" evidence="7">
    <location>
        <begin position="1"/>
        <end position="180"/>
    </location>
</feature>
<proteinExistence type="inferred from homology"/>
<dbReference type="Pfam" id="PF13087">
    <property type="entry name" value="AAA_12"/>
    <property type="match status" value="1"/>
</dbReference>
<reference evidence="9 10" key="1">
    <citation type="submission" date="2013-09" db="EMBL/GenBank/DDBJ databases">
        <title>Biodegradation of hydrocarbons in the deep terrestrial subsurface : characterization of a microbial consortium composed of two Desulfotomaculum species originating from a deep geological formation.</title>
        <authorList>
            <person name="Aullo T."/>
            <person name="Berlendis S."/>
            <person name="Lascourreges J.-F."/>
            <person name="Dessort D."/>
            <person name="Saint-Laurent S."/>
            <person name="Schraauwers B."/>
            <person name="Mas J."/>
            <person name="Magot M."/>
            <person name="Ranchou-Peyruse A."/>
        </authorList>
    </citation>
    <scope>NUCLEOTIDE SEQUENCE [LARGE SCALE GENOMIC DNA]</scope>
    <source>
        <strain evidence="9 10">Bs107</strain>
    </source>
</reference>
<evidence type="ECO:0000256" key="5">
    <source>
        <dbReference type="ARBA" id="ARBA00022840"/>
    </source>
</evidence>
<comment type="similarity">
    <text evidence="1">Belongs to the DNA2/NAM7 helicase family.</text>
</comment>
<evidence type="ECO:0000313" key="9">
    <source>
        <dbReference type="EMBL" id="PHJ38485.1"/>
    </source>
</evidence>
<feature type="coiled-coil region" evidence="6">
    <location>
        <begin position="58"/>
        <end position="112"/>
    </location>
</feature>
<comment type="caution">
    <text evidence="9">The sequence shown here is derived from an EMBL/GenBank/DDBJ whole genome shotgun (WGS) entry which is preliminary data.</text>
</comment>
<keyword evidence="10" id="KW-1185">Reference proteome</keyword>
<dbReference type="GO" id="GO:0016787">
    <property type="term" value="F:hydrolase activity"/>
    <property type="evidence" value="ECO:0007669"/>
    <property type="project" value="UniProtKB-KW"/>
</dbReference>
<dbReference type="InterPro" id="IPR041679">
    <property type="entry name" value="DNA2/NAM7-like_C"/>
</dbReference>
<dbReference type="GO" id="GO:0043139">
    <property type="term" value="F:5'-3' DNA helicase activity"/>
    <property type="evidence" value="ECO:0007669"/>
    <property type="project" value="TreeGrafter"/>
</dbReference>
<dbReference type="PANTHER" id="PTHR43788">
    <property type="entry name" value="DNA2/NAM7 HELICASE FAMILY MEMBER"/>
    <property type="match status" value="1"/>
</dbReference>
<evidence type="ECO:0000256" key="1">
    <source>
        <dbReference type="ARBA" id="ARBA00007913"/>
    </source>
</evidence>
<sequence>MLVISHSNVAVDEAIRRIYKKIWEPGTPKNFKYKPGSILRYGYPKMPDVRNNEELTSFNLVLRKYPELKKQKEELEQQRFIIKKQRLNDPELAKVSKELTVLKRRIKELESQFLQDAKLVATSLAKATIDSCIYDSHFDVVLLDEVSMAYIPQAFYAASLAKKHIIYIGDFRQLAPIALSDDEKVKKWLKRDVFEQAKIKEGVDERRYHPLMVMLDVQRRMHPKISGFVSYHIYHGLLNDDPAMAQKTEDIKKSTPMLGENLSLINVRLFPAFCYKDSSGSRYNPFTALVSLYLALQALPSKTSKQLEEDSPIGIITPYSTNHGWLGP</sequence>
<protein>
    <recommendedName>
        <fullName evidence="11">DNA2/NAM7 helicase helicase domain-containing protein</fullName>
    </recommendedName>
</protein>
<dbReference type="AlphaFoldDB" id="A0A2C6MFN6"/>
<keyword evidence="4" id="KW-0347">Helicase</keyword>
<keyword evidence="2" id="KW-0547">Nucleotide-binding</keyword>
<feature type="domain" description="DNA2/NAM7 helicase-like C-terminal" evidence="8">
    <location>
        <begin position="211"/>
        <end position="321"/>
    </location>
</feature>
<dbReference type="PANTHER" id="PTHR43788:SF8">
    <property type="entry name" value="DNA-BINDING PROTEIN SMUBP-2"/>
    <property type="match status" value="1"/>
</dbReference>
<evidence type="ECO:0000256" key="2">
    <source>
        <dbReference type="ARBA" id="ARBA00022741"/>
    </source>
</evidence>
<dbReference type="OrthoDB" id="9757917at2"/>
<evidence type="ECO:0008006" key="11">
    <source>
        <dbReference type="Google" id="ProtNLM"/>
    </source>
</evidence>
<dbReference type="Proteomes" id="UP000222564">
    <property type="component" value="Unassembled WGS sequence"/>
</dbReference>
<dbReference type="GO" id="GO:0005524">
    <property type="term" value="F:ATP binding"/>
    <property type="evidence" value="ECO:0007669"/>
    <property type="project" value="UniProtKB-KW"/>
</dbReference>
<keyword evidence="5" id="KW-0067">ATP-binding</keyword>
<dbReference type="EMBL" id="AWQQ01000049">
    <property type="protein sequence ID" value="PHJ38485.1"/>
    <property type="molecule type" value="Genomic_DNA"/>
</dbReference>
<dbReference type="Pfam" id="PF13086">
    <property type="entry name" value="AAA_11"/>
    <property type="match status" value="1"/>
</dbReference>
<dbReference type="InterPro" id="IPR027417">
    <property type="entry name" value="P-loop_NTPase"/>
</dbReference>
<name>A0A2C6MFN6_9FIRM</name>
<dbReference type="InterPro" id="IPR041677">
    <property type="entry name" value="DNA2/NAM7_AAA_11"/>
</dbReference>
<evidence type="ECO:0000256" key="4">
    <source>
        <dbReference type="ARBA" id="ARBA00022806"/>
    </source>
</evidence>
<evidence type="ECO:0000313" key="10">
    <source>
        <dbReference type="Proteomes" id="UP000222564"/>
    </source>
</evidence>